<dbReference type="EMBL" id="JAMZDX010000008">
    <property type="protein sequence ID" value="MCP2314130.1"/>
    <property type="molecule type" value="Genomic_DNA"/>
</dbReference>
<keyword evidence="2" id="KW-1185">Reference proteome</keyword>
<organism evidence="1 2">
    <name type="scientific">Kitasatospora paracochleata</name>
    <dbReference type="NCBI Taxonomy" id="58354"/>
    <lineage>
        <taxon>Bacteria</taxon>
        <taxon>Bacillati</taxon>
        <taxon>Actinomycetota</taxon>
        <taxon>Actinomycetes</taxon>
        <taxon>Kitasatosporales</taxon>
        <taxon>Streptomycetaceae</taxon>
        <taxon>Kitasatospora</taxon>
    </lineage>
</organism>
<evidence type="ECO:0000313" key="1">
    <source>
        <dbReference type="EMBL" id="MCP2314130.1"/>
    </source>
</evidence>
<comment type="caution">
    <text evidence="1">The sequence shown here is derived from an EMBL/GenBank/DDBJ whole genome shotgun (WGS) entry which is preliminary data.</text>
</comment>
<evidence type="ECO:0000313" key="2">
    <source>
        <dbReference type="Proteomes" id="UP001206483"/>
    </source>
</evidence>
<protein>
    <recommendedName>
        <fullName evidence="3">Transposase</fullName>
    </recommendedName>
</protein>
<dbReference type="RefSeq" id="WP_253804468.1">
    <property type="nucleotide sequence ID" value="NZ_BAAAUB010000007.1"/>
</dbReference>
<sequence>MRVQARLTDRTMVPGVKARHDAPRRLPAEPERMKMAKLQREIHCRQLGSGYCARRVKMDCHF</sequence>
<dbReference type="Proteomes" id="UP001206483">
    <property type="component" value="Unassembled WGS sequence"/>
</dbReference>
<proteinExistence type="predicted"/>
<name>A0ABT1J9L3_9ACTN</name>
<evidence type="ECO:0008006" key="3">
    <source>
        <dbReference type="Google" id="ProtNLM"/>
    </source>
</evidence>
<accession>A0ABT1J9L3</accession>
<gene>
    <name evidence="1" type="ORF">FHR36_007329</name>
</gene>
<reference evidence="1 2" key="1">
    <citation type="submission" date="2022-06" db="EMBL/GenBank/DDBJ databases">
        <title>Sequencing the genomes of 1000 actinobacteria strains.</title>
        <authorList>
            <person name="Klenk H.-P."/>
        </authorList>
    </citation>
    <scope>NUCLEOTIDE SEQUENCE [LARGE SCALE GENOMIC DNA]</scope>
    <source>
        <strain evidence="1 2">DSM 41656</strain>
    </source>
</reference>